<dbReference type="Proteomes" id="UP001291930">
    <property type="component" value="Unassembled WGS sequence"/>
</dbReference>
<keyword evidence="2" id="KW-1185">Reference proteome</keyword>
<name>A0ABU5JSC4_9BACI</name>
<evidence type="ECO:0000313" key="2">
    <source>
        <dbReference type="Proteomes" id="UP001291930"/>
    </source>
</evidence>
<reference evidence="2" key="1">
    <citation type="submission" date="2023-11" db="EMBL/GenBank/DDBJ databases">
        <title>Genome Sequence of Bacillus pseudomycoides stain BUPM19.</title>
        <authorList>
            <person name="Farhat A."/>
        </authorList>
    </citation>
    <scope>NUCLEOTIDE SEQUENCE [LARGE SCALE GENOMIC DNA]</scope>
    <source>
        <strain evidence="2">BUPM19</strain>
    </source>
</reference>
<comment type="caution">
    <text evidence="1">The sequence shown here is derived from an EMBL/GenBank/DDBJ whole genome shotgun (WGS) entry which is preliminary data.</text>
</comment>
<dbReference type="EMBL" id="JAXOVW010000005">
    <property type="protein sequence ID" value="MDZ5606345.1"/>
    <property type="molecule type" value="Genomic_DNA"/>
</dbReference>
<accession>A0ABU5JSC4</accession>
<organism evidence="1 2">
    <name type="scientific">Bacillus bingmayongensis</name>
    <dbReference type="NCBI Taxonomy" id="1150157"/>
    <lineage>
        <taxon>Bacteria</taxon>
        <taxon>Bacillati</taxon>
        <taxon>Bacillota</taxon>
        <taxon>Bacilli</taxon>
        <taxon>Bacillales</taxon>
        <taxon>Bacillaceae</taxon>
        <taxon>Bacillus</taxon>
    </lineage>
</organism>
<protein>
    <submittedName>
        <fullName evidence="1">Uncharacterized protein</fullName>
    </submittedName>
</protein>
<dbReference type="RefSeq" id="WP_374216900.1">
    <property type="nucleotide sequence ID" value="NZ_JAXOVW010000005.1"/>
</dbReference>
<proteinExistence type="predicted"/>
<gene>
    <name evidence="1" type="ORF">U2I54_04300</name>
</gene>
<sequence length="82" mass="9856">MITNPIAFEKDKLVRDIYKNQKEIAELLLQQENQQEIAHLIYEWHSHKNFFLKNADLTKITVDELKKKHTQVRELLEKAKNL</sequence>
<evidence type="ECO:0000313" key="1">
    <source>
        <dbReference type="EMBL" id="MDZ5606345.1"/>
    </source>
</evidence>